<evidence type="ECO:0000313" key="1">
    <source>
        <dbReference type="EMBL" id="VDN88450.1"/>
    </source>
</evidence>
<gene>
    <name evidence="1" type="ORF">BPAG_LOCUS7264</name>
</gene>
<proteinExistence type="predicted"/>
<sequence>MGRLYEINIAAENDDGVGVNATEWLTTPVGIPEAEPLNVRYEINANQVEL</sequence>
<protein>
    <submittedName>
        <fullName evidence="3">Cadherin domain-containing protein</fullName>
    </submittedName>
</protein>
<dbReference type="WBParaSite" id="BPAG_0000729901-mRNA-1">
    <property type="protein sequence ID" value="BPAG_0000729901-mRNA-1"/>
    <property type="gene ID" value="BPAG_0000729901"/>
</dbReference>
<dbReference type="AlphaFoldDB" id="A0A0N4TGG1"/>
<evidence type="ECO:0000313" key="3">
    <source>
        <dbReference type="WBParaSite" id="BPAG_0000729901-mRNA-1"/>
    </source>
</evidence>
<dbReference type="Proteomes" id="UP000278627">
    <property type="component" value="Unassembled WGS sequence"/>
</dbReference>
<dbReference type="EMBL" id="UZAD01007963">
    <property type="protein sequence ID" value="VDN88450.1"/>
    <property type="molecule type" value="Genomic_DNA"/>
</dbReference>
<evidence type="ECO:0000313" key="2">
    <source>
        <dbReference type="Proteomes" id="UP000278627"/>
    </source>
</evidence>
<keyword evidence="2" id="KW-1185">Reference proteome</keyword>
<name>A0A0N4TGG1_BRUPA</name>
<organism evidence="3">
    <name type="scientific">Brugia pahangi</name>
    <name type="common">Filarial nematode worm</name>
    <dbReference type="NCBI Taxonomy" id="6280"/>
    <lineage>
        <taxon>Eukaryota</taxon>
        <taxon>Metazoa</taxon>
        <taxon>Ecdysozoa</taxon>
        <taxon>Nematoda</taxon>
        <taxon>Chromadorea</taxon>
        <taxon>Rhabditida</taxon>
        <taxon>Spirurina</taxon>
        <taxon>Spiruromorpha</taxon>
        <taxon>Filarioidea</taxon>
        <taxon>Onchocercidae</taxon>
        <taxon>Brugia</taxon>
    </lineage>
</organism>
<accession>A0A0N4TGG1</accession>
<dbReference type="STRING" id="6280.A0A0N4TGG1"/>
<reference evidence="3" key="1">
    <citation type="submission" date="2017-02" db="UniProtKB">
        <authorList>
            <consortium name="WormBaseParasite"/>
        </authorList>
    </citation>
    <scope>IDENTIFICATION</scope>
</reference>
<reference evidence="1 2" key="2">
    <citation type="submission" date="2018-11" db="EMBL/GenBank/DDBJ databases">
        <authorList>
            <consortium name="Pathogen Informatics"/>
        </authorList>
    </citation>
    <scope>NUCLEOTIDE SEQUENCE [LARGE SCALE GENOMIC DNA]</scope>
</reference>